<dbReference type="RefSeq" id="WP_114956618.1">
    <property type="nucleotide sequence ID" value="NZ_JBHSJF010000006.1"/>
</dbReference>
<gene>
    <name evidence="1" type="ORF">ACFPFW_07235</name>
</gene>
<evidence type="ECO:0000313" key="1">
    <source>
        <dbReference type="EMBL" id="MFC5067809.1"/>
    </source>
</evidence>
<reference evidence="2" key="1">
    <citation type="journal article" date="2019" name="Int. J. Syst. Evol. Microbiol.">
        <title>The Global Catalogue of Microorganisms (GCM) 10K type strain sequencing project: providing services to taxonomists for standard genome sequencing and annotation.</title>
        <authorList>
            <consortium name="The Broad Institute Genomics Platform"/>
            <consortium name="The Broad Institute Genome Sequencing Center for Infectious Disease"/>
            <person name="Wu L."/>
            <person name="Ma J."/>
        </authorList>
    </citation>
    <scope>NUCLEOTIDE SEQUENCE [LARGE SCALE GENOMIC DNA]</scope>
    <source>
        <strain evidence="2">CGMCC 1.16444</strain>
    </source>
</reference>
<dbReference type="EMBL" id="JBHSJF010000006">
    <property type="protein sequence ID" value="MFC5067809.1"/>
    <property type="molecule type" value="Genomic_DNA"/>
</dbReference>
<organism evidence="1 2">
    <name type="scientific">Flaviflagellibacter deserti</name>
    <dbReference type="NCBI Taxonomy" id="2267266"/>
    <lineage>
        <taxon>Bacteria</taxon>
        <taxon>Pseudomonadati</taxon>
        <taxon>Pseudomonadota</taxon>
        <taxon>Alphaproteobacteria</taxon>
        <taxon>Hyphomicrobiales</taxon>
        <taxon>Flaviflagellibacter</taxon>
    </lineage>
</organism>
<dbReference type="Proteomes" id="UP001595796">
    <property type="component" value="Unassembled WGS sequence"/>
</dbReference>
<sequence>MAKTIERGWPEPSSAAAKSYVPVTKADADLADGPCRGLLVGTAGTANLREADGTERANVPLVAGYNPLVVRRVKPGGTADSIWALY</sequence>
<accession>A0ABV9Z036</accession>
<proteinExistence type="predicted"/>
<protein>
    <submittedName>
        <fullName evidence="1">Uncharacterized protein</fullName>
    </submittedName>
</protein>
<keyword evidence="2" id="KW-1185">Reference proteome</keyword>
<evidence type="ECO:0000313" key="2">
    <source>
        <dbReference type="Proteomes" id="UP001595796"/>
    </source>
</evidence>
<name>A0ABV9Z036_9HYPH</name>
<comment type="caution">
    <text evidence="1">The sequence shown here is derived from an EMBL/GenBank/DDBJ whole genome shotgun (WGS) entry which is preliminary data.</text>
</comment>